<dbReference type="EMBL" id="CAAALY010031997">
    <property type="protein sequence ID" value="VEL17296.1"/>
    <property type="molecule type" value="Genomic_DNA"/>
</dbReference>
<reference evidence="1" key="1">
    <citation type="submission" date="2018-11" db="EMBL/GenBank/DDBJ databases">
        <authorList>
            <consortium name="Pathogen Informatics"/>
        </authorList>
    </citation>
    <scope>NUCLEOTIDE SEQUENCE</scope>
</reference>
<organism evidence="1 2">
    <name type="scientific">Protopolystoma xenopodis</name>
    <dbReference type="NCBI Taxonomy" id="117903"/>
    <lineage>
        <taxon>Eukaryota</taxon>
        <taxon>Metazoa</taxon>
        <taxon>Spiralia</taxon>
        <taxon>Lophotrochozoa</taxon>
        <taxon>Platyhelminthes</taxon>
        <taxon>Monogenea</taxon>
        <taxon>Polyopisthocotylea</taxon>
        <taxon>Polystomatidea</taxon>
        <taxon>Polystomatidae</taxon>
        <taxon>Protopolystoma</taxon>
    </lineage>
</organism>
<proteinExistence type="predicted"/>
<dbReference type="Proteomes" id="UP000784294">
    <property type="component" value="Unassembled WGS sequence"/>
</dbReference>
<evidence type="ECO:0000313" key="1">
    <source>
        <dbReference type="EMBL" id="VEL17296.1"/>
    </source>
</evidence>
<accession>A0A3S5CFN8</accession>
<protein>
    <submittedName>
        <fullName evidence="1">Uncharacterized protein</fullName>
    </submittedName>
</protein>
<sequence length="106" mass="12102">MSHDCISSDVLMLRRCHDYRNFPPRYQDFLMISLDKGAIASRLVYSALWQTEIPMGWKIHVLALAIYRFCQCTQLGNSYGTEEAANKTKQLVNIEAGISKHCSFLA</sequence>
<keyword evidence="2" id="KW-1185">Reference proteome</keyword>
<dbReference type="AlphaFoldDB" id="A0A3S5CFN8"/>
<gene>
    <name evidence="1" type="ORF">PXEA_LOCUS10736</name>
</gene>
<evidence type="ECO:0000313" key="2">
    <source>
        <dbReference type="Proteomes" id="UP000784294"/>
    </source>
</evidence>
<name>A0A3S5CFN8_9PLAT</name>
<comment type="caution">
    <text evidence="1">The sequence shown here is derived from an EMBL/GenBank/DDBJ whole genome shotgun (WGS) entry which is preliminary data.</text>
</comment>